<dbReference type="PANTHER" id="PTHR44337:SF20">
    <property type="entry name" value="CARCINOEMBRYONIC ANTIGEN-RELATED CELL ADHESION MOLECULE 5-RELATED"/>
    <property type="match status" value="1"/>
</dbReference>
<dbReference type="Gene3D" id="2.60.40.10">
    <property type="entry name" value="Immunoglobulins"/>
    <property type="match status" value="3"/>
</dbReference>
<keyword evidence="4" id="KW-0393">Immunoglobulin domain</keyword>
<dbReference type="InterPro" id="IPR013106">
    <property type="entry name" value="Ig_V-set"/>
</dbReference>
<feature type="compositionally biased region" description="Polar residues" evidence="5">
    <location>
        <begin position="352"/>
        <end position="361"/>
    </location>
</feature>
<keyword evidence="9" id="KW-1185">Reference proteome</keyword>
<feature type="domain" description="Ig-like" evidence="7">
    <location>
        <begin position="220"/>
        <end position="286"/>
    </location>
</feature>
<organism evidence="8 9">
    <name type="scientific">Hucho hucho</name>
    <name type="common">huchen</name>
    <dbReference type="NCBI Taxonomy" id="62062"/>
    <lineage>
        <taxon>Eukaryota</taxon>
        <taxon>Metazoa</taxon>
        <taxon>Chordata</taxon>
        <taxon>Craniata</taxon>
        <taxon>Vertebrata</taxon>
        <taxon>Euteleostomi</taxon>
        <taxon>Actinopterygii</taxon>
        <taxon>Neopterygii</taxon>
        <taxon>Teleostei</taxon>
        <taxon>Protacanthopterygii</taxon>
        <taxon>Salmoniformes</taxon>
        <taxon>Salmonidae</taxon>
        <taxon>Salmoninae</taxon>
        <taxon>Hucho</taxon>
    </lineage>
</organism>
<sequence>MEAAAVVSMTMAVLSGFCYGSGLLPDTPLNGALGGSVNFTTTNPPTQTEKTVHWTFNRTITMILRRPGFGDVFGSGFEERITLDNSTGSLQLRNLVLSDTGQYRVTITPVGGNSLTGNTTLKVYEPVSNVAITPNNTDLVEFNSSVSLSCSSSASSPFSYHWLNGSSEVTASDGVQLGDGNSTLTIVSVTRYDKGPFRCTVSNPISSETSQRLTITISWSDLTMSCSAESSPPAQFQWALNGTLMSNKGPELRMENIQPNQSGSYSCWVYNTRTLRYQTSEPSNITVLVKGPSTPGGGLSAGPIAGIVIGVLVFVGGAVGVAVYSIKKKGTKASEPMQRRGSQQHVYENPSSVYENTQQNLSPPPPDFNNTYNTRIM</sequence>
<evidence type="ECO:0000313" key="8">
    <source>
        <dbReference type="Ensembl" id="ENSHHUP00000030720.1"/>
    </source>
</evidence>
<dbReference type="InterPro" id="IPR007110">
    <property type="entry name" value="Ig-like_dom"/>
</dbReference>
<dbReference type="InterPro" id="IPR013783">
    <property type="entry name" value="Ig-like_fold"/>
</dbReference>
<dbReference type="STRING" id="62062.ENSHHUP00000030720"/>
<dbReference type="InterPro" id="IPR036179">
    <property type="entry name" value="Ig-like_dom_sf"/>
</dbReference>
<dbReference type="InterPro" id="IPR003598">
    <property type="entry name" value="Ig_sub2"/>
</dbReference>
<keyword evidence="3" id="KW-0325">Glycoprotein</keyword>
<evidence type="ECO:0000313" key="9">
    <source>
        <dbReference type="Proteomes" id="UP000314982"/>
    </source>
</evidence>
<dbReference type="SMART" id="SM00408">
    <property type="entry name" value="IGc2"/>
    <property type="match status" value="2"/>
</dbReference>
<dbReference type="Pfam" id="PF13927">
    <property type="entry name" value="Ig_3"/>
    <property type="match status" value="1"/>
</dbReference>
<feature type="compositionally biased region" description="Polar residues" evidence="5">
    <location>
        <begin position="368"/>
        <end position="377"/>
    </location>
</feature>
<evidence type="ECO:0000256" key="5">
    <source>
        <dbReference type="SAM" id="MobiDB-lite"/>
    </source>
</evidence>
<dbReference type="Pfam" id="PF13895">
    <property type="entry name" value="Ig_2"/>
    <property type="match status" value="1"/>
</dbReference>
<dbReference type="SMART" id="SM00409">
    <property type="entry name" value="IG"/>
    <property type="match status" value="3"/>
</dbReference>
<evidence type="ECO:0000256" key="1">
    <source>
        <dbReference type="ARBA" id="ARBA00022729"/>
    </source>
</evidence>
<accession>A0A4W5M0E7</accession>
<name>A0A4W5M0E7_9TELE</name>
<dbReference type="PROSITE" id="PS50835">
    <property type="entry name" value="IG_LIKE"/>
    <property type="match status" value="2"/>
</dbReference>
<feature type="domain" description="Ig-like" evidence="7">
    <location>
        <begin position="126"/>
        <end position="216"/>
    </location>
</feature>
<reference evidence="9" key="1">
    <citation type="submission" date="2018-06" db="EMBL/GenBank/DDBJ databases">
        <title>Genome assembly of Danube salmon.</title>
        <authorList>
            <person name="Macqueen D.J."/>
            <person name="Gundappa M.K."/>
        </authorList>
    </citation>
    <scope>NUCLEOTIDE SEQUENCE [LARGE SCALE GENOMIC DNA]</scope>
</reference>
<keyword evidence="1" id="KW-0732">Signal</keyword>
<dbReference type="Pfam" id="PF07686">
    <property type="entry name" value="V-set"/>
    <property type="match status" value="1"/>
</dbReference>
<keyword evidence="6" id="KW-0812">Transmembrane</keyword>
<keyword evidence="6" id="KW-0472">Membrane</keyword>
<dbReference type="Ensembl" id="ENSHHUT00000031994.1">
    <property type="protein sequence ID" value="ENSHHUP00000030720.1"/>
    <property type="gene ID" value="ENSHHUG00000019541.1"/>
</dbReference>
<evidence type="ECO:0000256" key="3">
    <source>
        <dbReference type="ARBA" id="ARBA00023180"/>
    </source>
</evidence>
<dbReference type="PANTHER" id="PTHR44337">
    <property type="entry name" value="CARCINOEMBRYONIC ANTIGEN-RELATED CELL ADHESION MOLECULE 8"/>
    <property type="match status" value="1"/>
</dbReference>
<dbReference type="AlphaFoldDB" id="A0A4W5M0E7"/>
<keyword evidence="2" id="KW-1015">Disulfide bond</keyword>
<protein>
    <recommendedName>
        <fullName evidence="7">Ig-like domain-containing protein</fullName>
    </recommendedName>
</protein>
<reference evidence="8" key="2">
    <citation type="submission" date="2025-08" db="UniProtKB">
        <authorList>
            <consortium name="Ensembl"/>
        </authorList>
    </citation>
    <scope>IDENTIFICATION</scope>
</reference>
<dbReference type="Proteomes" id="UP000314982">
    <property type="component" value="Unassembled WGS sequence"/>
</dbReference>
<proteinExistence type="predicted"/>
<feature type="region of interest" description="Disordered" evidence="5">
    <location>
        <begin position="352"/>
        <end position="377"/>
    </location>
</feature>
<evidence type="ECO:0000256" key="4">
    <source>
        <dbReference type="ARBA" id="ARBA00023319"/>
    </source>
</evidence>
<evidence type="ECO:0000259" key="7">
    <source>
        <dbReference type="PROSITE" id="PS50835"/>
    </source>
</evidence>
<keyword evidence="6" id="KW-1133">Transmembrane helix</keyword>
<reference evidence="8" key="3">
    <citation type="submission" date="2025-09" db="UniProtKB">
        <authorList>
            <consortium name="Ensembl"/>
        </authorList>
    </citation>
    <scope>IDENTIFICATION</scope>
</reference>
<feature type="transmembrane region" description="Helical" evidence="6">
    <location>
        <begin position="304"/>
        <end position="326"/>
    </location>
</feature>
<evidence type="ECO:0000256" key="6">
    <source>
        <dbReference type="SAM" id="Phobius"/>
    </source>
</evidence>
<dbReference type="GeneTree" id="ENSGT01100000263479"/>
<dbReference type="InterPro" id="IPR052598">
    <property type="entry name" value="IgSF_CEA-related"/>
</dbReference>
<evidence type="ECO:0000256" key="2">
    <source>
        <dbReference type="ARBA" id="ARBA00023157"/>
    </source>
</evidence>
<dbReference type="InterPro" id="IPR003599">
    <property type="entry name" value="Ig_sub"/>
</dbReference>
<dbReference type="SUPFAM" id="SSF48726">
    <property type="entry name" value="Immunoglobulin"/>
    <property type="match status" value="3"/>
</dbReference>